<evidence type="ECO:0000313" key="7">
    <source>
        <dbReference type="Ensembl" id="ENSECRP00000013842.1"/>
    </source>
</evidence>
<dbReference type="SUPFAM" id="SSF48065">
    <property type="entry name" value="DBL homology domain (DH-domain)"/>
    <property type="match status" value="1"/>
</dbReference>
<dbReference type="CDD" id="cd11793">
    <property type="entry name" value="SH3_ephexin1_like"/>
    <property type="match status" value="1"/>
</dbReference>
<dbReference type="InterPro" id="IPR035899">
    <property type="entry name" value="DBL_dom_sf"/>
</dbReference>
<feature type="domain" description="SH3" evidence="4">
    <location>
        <begin position="1085"/>
        <end position="1146"/>
    </location>
</feature>
<dbReference type="SUPFAM" id="SSF50044">
    <property type="entry name" value="SH3-domain"/>
    <property type="match status" value="1"/>
</dbReference>
<feature type="compositionally biased region" description="Pro residues" evidence="3">
    <location>
        <begin position="13"/>
        <end position="28"/>
    </location>
</feature>
<dbReference type="PROSITE" id="PS50002">
    <property type="entry name" value="SH3"/>
    <property type="match status" value="1"/>
</dbReference>
<evidence type="ECO:0000259" key="6">
    <source>
        <dbReference type="PROSITE" id="PS50010"/>
    </source>
</evidence>
<accession>A0A8C4X955</accession>
<sequence>MAGNIDPLIHSVEPPPVPPKPKPLPPPKPHIRVNRTRRATEVLSKVSKIELEEKRIVENGRNGEKCRENTLMRHFSLPGQYRKSRLQLSVAGKSSMSDSAANAMADSNLAKDENVDSLVNALVRPGPSPWRATEVLSKVSKIELEEKRIVENGRNGEKCRENTLMRHFSLPGQYRKSRLQLSVAGKSSMSDSAANAMADSNLAKDENVDSLVNALVRPGPSPWTRLMEKPVSKFNEASLKEENSSRPSHIEQKTLATRDSNEGGDIWKYRDLNLKERVVEVNREPECPPCCPCVCHFQRHNRSDKERQEAKLEEEANKFDSLLDNANMENRITPKSPFNEKYPKALERHSHGNKNILLDLEYWQMKQQFEGGTDTRSAEVSPSHLGRPLPKEPDWPLTAANPAKDIPDCLEGIYMEIEDMGADGVAFVQSELNSALPAKSKETEQFREDYSPSNISKPLIPVPLLAAKPFHQDPSYGVNSKKQEIAKKENKENVYQKSDLDSTTHNSVLVELKERFPGVHLDHQKTSNKGKKFTGINKKVSRKLSLLTCESLASFIGGKRSPTDDVILTSPSRNKKTKSPVGFMKDGLFLDSGKDECSNTKTMTHLSIREDNTRNDIFMASPVQKKKDRHQCVEAEDLTCQPHQILHLEEELKDSQCSNSSVVEISELSLSSKWIKEKKNLPKTERVIVGTINDCCPSEGNGDDDDDDLSPNFVIRRQPGKKRPLQQYWQNRSVVQDSGVLDHLDKQKLLLQESMYEVVTSEQSYLDSLTVAVDHFMHSPDLDTALGPRDRKSLFSSIGKIKEISSLFLEDLKEKLEGNLFCDICDVILHHARNNFSAYVDYIRNMLYQEQTLHNLSKENPQFVEILSHLQQDPKCNRLPLKSFLVLPFQRITRIKILVEAILKRMDPGSEGGISAEKALKEISKIVEDCNREVGRMKQMEELVHIANKIEFACKGLPLVSSSRWLVKQGEVIERTDKENIFGQKKNSPVYLFLFNDLLLVTIRKGVDRFVVLDHAHRSLIEISDSAEDDLNTDKENTFLLVLLKNHRNVTSQRLLKAGTEVEKNNWIEALSPRKSDGIEVYEEWDCPQVQCTVAYAAQQPGELSLDPDDILNVIQKTSDGWLEGRRLVDGERGWFPHSYVKEITNEHVQRRHLRQRYHVLQTASKLLNLRNSSRERFVSTSFK</sequence>
<dbReference type="InterPro" id="IPR011993">
    <property type="entry name" value="PH-like_dom_sf"/>
</dbReference>
<reference evidence="7" key="3">
    <citation type="submission" date="2025-09" db="UniProtKB">
        <authorList>
            <consortium name="Ensembl"/>
        </authorList>
    </citation>
    <scope>IDENTIFICATION</scope>
</reference>
<dbReference type="InterPro" id="IPR036028">
    <property type="entry name" value="SH3-like_dom_sf"/>
</dbReference>
<organism evidence="7 8">
    <name type="scientific">Erpetoichthys calabaricus</name>
    <name type="common">Rope fish</name>
    <name type="synonym">Calamoichthys calabaricus</name>
    <dbReference type="NCBI Taxonomy" id="27687"/>
    <lineage>
        <taxon>Eukaryota</taxon>
        <taxon>Metazoa</taxon>
        <taxon>Chordata</taxon>
        <taxon>Craniata</taxon>
        <taxon>Vertebrata</taxon>
        <taxon>Euteleostomi</taxon>
        <taxon>Actinopterygii</taxon>
        <taxon>Polypteriformes</taxon>
        <taxon>Polypteridae</taxon>
        <taxon>Erpetoichthys</taxon>
    </lineage>
</organism>
<gene>
    <name evidence="7" type="primary">LOC114646568</name>
</gene>
<evidence type="ECO:0000256" key="2">
    <source>
        <dbReference type="PROSITE-ProRule" id="PRU00192"/>
    </source>
</evidence>
<dbReference type="Pfam" id="PF00621">
    <property type="entry name" value="RhoGEF"/>
    <property type="match status" value="1"/>
</dbReference>
<evidence type="ECO:0000313" key="8">
    <source>
        <dbReference type="Proteomes" id="UP000694620"/>
    </source>
</evidence>
<dbReference type="PANTHER" id="PTHR12845:SF10">
    <property type="entry name" value="EPHEXIN-1-LIKE"/>
    <property type="match status" value="1"/>
</dbReference>
<dbReference type="InterPro" id="IPR047271">
    <property type="entry name" value="Ephexin-like"/>
</dbReference>
<dbReference type="SMART" id="SM00325">
    <property type="entry name" value="RhoGEF"/>
    <property type="match status" value="1"/>
</dbReference>
<evidence type="ECO:0000256" key="3">
    <source>
        <dbReference type="SAM" id="MobiDB-lite"/>
    </source>
</evidence>
<dbReference type="PANTHER" id="PTHR12845">
    <property type="entry name" value="GUANINE NUCLEOTIDE EXCHANGE FACTOR"/>
    <property type="match status" value="1"/>
</dbReference>
<dbReference type="OrthoDB" id="27593at2759"/>
<dbReference type="InterPro" id="IPR047270">
    <property type="entry name" value="PH_ephexin"/>
</dbReference>
<dbReference type="PROSITE" id="PS50010">
    <property type="entry name" value="DH_2"/>
    <property type="match status" value="1"/>
</dbReference>
<feature type="domain" description="DH" evidence="6">
    <location>
        <begin position="750"/>
        <end position="933"/>
    </location>
</feature>
<dbReference type="PROSITE" id="PS50003">
    <property type="entry name" value="PH_DOMAIN"/>
    <property type="match status" value="1"/>
</dbReference>
<dbReference type="RefSeq" id="XP_028650655.2">
    <property type="nucleotide sequence ID" value="XM_028794822.2"/>
</dbReference>
<dbReference type="Gene3D" id="2.30.30.40">
    <property type="entry name" value="SH3 Domains"/>
    <property type="match status" value="1"/>
</dbReference>
<keyword evidence="8" id="KW-1185">Reference proteome</keyword>
<dbReference type="AlphaFoldDB" id="A0A8C4X955"/>
<dbReference type="CDD" id="cd01221">
    <property type="entry name" value="PH_ephexin"/>
    <property type="match status" value="1"/>
</dbReference>
<feature type="region of interest" description="Disordered" evidence="3">
    <location>
        <begin position="237"/>
        <end position="259"/>
    </location>
</feature>
<dbReference type="Gene3D" id="2.30.29.30">
    <property type="entry name" value="Pleckstrin-homology domain (PH domain)/Phosphotyrosine-binding domain (PTB)"/>
    <property type="match status" value="1"/>
</dbReference>
<feature type="compositionally biased region" description="Basic and acidic residues" evidence="3">
    <location>
        <begin position="238"/>
        <end position="252"/>
    </location>
</feature>
<dbReference type="GeneID" id="114646568"/>
<keyword evidence="1 2" id="KW-0728">SH3 domain</keyword>
<evidence type="ECO:0000259" key="4">
    <source>
        <dbReference type="PROSITE" id="PS50002"/>
    </source>
</evidence>
<dbReference type="GeneTree" id="ENSGT01030000234571"/>
<reference evidence="7" key="1">
    <citation type="submission" date="2021-06" db="EMBL/GenBank/DDBJ databases">
        <authorList>
            <consortium name="Wellcome Sanger Institute Data Sharing"/>
        </authorList>
    </citation>
    <scope>NUCLEOTIDE SEQUENCE [LARGE SCALE GENOMIC DNA]</scope>
</reference>
<name>A0A8C4X955_ERPCA</name>
<evidence type="ECO:0000256" key="1">
    <source>
        <dbReference type="ARBA" id="ARBA00022443"/>
    </source>
</evidence>
<dbReference type="InterPro" id="IPR000219">
    <property type="entry name" value="DH_dom"/>
</dbReference>
<dbReference type="SUPFAM" id="SSF50729">
    <property type="entry name" value="PH domain-like"/>
    <property type="match status" value="1"/>
</dbReference>
<dbReference type="CDD" id="cd00160">
    <property type="entry name" value="RhoGEF"/>
    <property type="match status" value="1"/>
</dbReference>
<protein>
    <submittedName>
        <fullName evidence="7">Rho guanine nucleotide exchange factor 19-like</fullName>
    </submittedName>
</protein>
<dbReference type="RefSeq" id="XP_051778685.1">
    <property type="nucleotide sequence ID" value="XM_051922725.1"/>
</dbReference>
<dbReference type="GO" id="GO:0005085">
    <property type="term" value="F:guanyl-nucleotide exchange factor activity"/>
    <property type="evidence" value="ECO:0007669"/>
    <property type="project" value="InterPro"/>
</dbReference>
<evidence type="ECO:0000259" key="5">
    <source>
        <dbReference type="PROSITE" id="PS50003"/>
    </source>
</evidence>
<dbReference type="Ensembl" id="ENSECRT00000014080.1">
    <property type="protein sequence ID" value="ENSECRP00000013842.1"/>
    <property type="gene ID" value="ENSECRG00000009224.1"/>
</dbReference>
<feature type="region of interest" description="Disordered" evidence="3">
    <location>
        <begin position="370"/>
        <end position="402"/>
    </location>
</feature>
<feature type="domain" description="PH" evidence="5">
    <location>
        <begin position="965"/>
        <end position="1076"/>
    </location>
</feature>
<dbReference type="Pfam" id="PF00018">
    <property type="entry name" value="SH3_1"/>
    <property type="match status" value="1"/>
</dbReference>
<reference evidence="7" key="2">
    <citation type="submission" date="2025-08" db="UniProtKB">
        <authorList>
            <consortium name="Ensembl"/>
        </authorList>
    </citation>
    <scope>IDENTIFICATION</scope>
</reference>
<dbReference type="Proteomes" id="UP000694620">
    <property type="component" value="Chromosome 2"/>
</dbReference>
<proteinExistence type="predicted"/>
<dbReference type="InterPro" id="IPR001452">
    <property type="entry name" value="SH3_domain"/>
</dbReference>
<feature type="region of interest" description="Disordered" evidence="3">
    <location>
        <begin position="1"/>
        <end position="39"/>
    </location>
</feature>
<dbReference type="InterPro" id="IPR001849">
    <property type="entry name" value="PH_domain"/>
</dbReference>
<dbReference type="SMART" id="SM00326">
    <property type="entry name" value="SH3"/>
    <property type="match status" value="1"/>
</dbReference>
<dbReference type="SMART" id="SM00233">
    <property type="entry name" value="PH"/>
    <property type="match status" value="1"/>
</dbReference>
<dbReference type="Gene3D" id="1.20.900.10">
    <property type="entry name" value="Dbl homology (DH) domain"/>
    <property type="match status" value="1"/>
</dbReference>